<gene>
    <name evidence="2" type="ORF">IAD50_04410</name>
</gene>
<dbReference type="PANTHER" id="PTHR30383">
    <property type="entry name" value="THIOESTERASE 1/PROTEASE 1/LYSOPHOSPHOLIPASE L1"/>
    <property type="match status" value="1"/>
</dbReference>
<dbReference type="PANTHER" id="PTHR30383:SF5">
    <property type="entry name" value="SGNH HYDROLASE-TYPE ESTERASE DOMAIN-CONTAINING PROTEIN"/>
    <property type="match status" value="1"/>
</dbReference>
<organism evidence="2 3">
    <name type="scientific">Candidatus Egerieisoma faecipullorum</name>
    <dbReference type="NCBI Taxonomy" id="2840963"/>
    <lineage>
        <taxon>Bacteria</taxon>
        <taxon>Bacillati</taxon>
        <taxon>Bacillota</taxon>
        <taxon>Clostridia</taxon>
        <taxon>Eubacteriales</taxon>
        <taxon>Clostridiaceae</taxon>
        <taxon>Clostridiaceae incertae sedis</taxon>
        <taxon>Candidatus Egerieisoma</taxon>
    </lineage>
</organism>
<reference evidence="2" key="2">
    <citation type="journal article" date="2021" name="PeerJ">
        <title>Extensive microbial diversity within the chicken gut microbiome revealed by metagenomics and culture.</title>
        <authorList>
            <person name="Gilroy R."/>
            <person name="Ravi A."/>
            <person name="Getino M."/>
            <person name="Pursley I."/>
            <person name="Horton D.L."/>
            <person name="Alikhan N.F."/>
            <person name="Baker D."/>
            <person name="Gharbi K."/>
            <person name="Hall N."/>
            <person name="Watson M."/>
            <person name="Adriaenssens E.M."/>
            <person name="Foster-Nyarko E."/>
            <person name="Jarju S."/>
            <person name="Secka A."/>
            <person name="Antonio M."/>
            <person name="Oren A."/>
            <person name="Chaudhuri R.R."/>
            <person name="La Ragione R."/>
            <person name="Hildebrand F."/>
            <person name="Pallen M.J."/>
        </authorList>
    </citation>
    <scope>NUCLEOTIDE SEQUENCE</scope>
    <source>
        <strain evidence="2">CHK195-4489</strain>
    </source>
</reference>
<feature type="non-terminal residue" evidence="2">
    <location>
        <position position="372"/>
    </location>
</feature>
<comment type="caution">
    <text evidence="2">The sequence shown here is derived from an EMBL/GenBank/DDBJ whole genome shotgun (WGS) entry which is preliminary data.</text>
</comment>
<evidence type="ECO:0000313" key="3">
    <source>
        <dbReference type="Proteomes" id="UP000824089"/>
    </source>
</evidence>
<sequence>MEAQKHILQARNDLDEMVLPFWRQNMMYRESLAMIRRENGEITAKLLFRPRKILEVRNNALDHVLQEGKDYLWDGESAELKWIAGSEIPFFTKNDLEGRDSEGNYIVEWGDTARGWKEETPWDSLGRSRFRNALFTAGPFLYEKQIAVTYEYDCSAAASFGTAFQGENIPNTMRKFQNQDSLRIVFFGDSIFAGCDSSALNNRPPFQQSFPYWVERALSRHYGSRIESHNPSVGGKDSIWGKEHAKELVADLHPDFVFIGFGMNDGGKTGQETAENIRSILETVRSENPACEFLIVVPMVANIESGFLSTQTQFSEAYAKLAGKGVAVADLFREHEKILLRKDYAATSGNNVNHPNDWLIRVYAMNLLSAFI</sequence>
<evidence type="ECO:0000259" key="1">
    <source>
        <dbReference type="Pfam" id="PF13472"/>
    </source>
</evidence>
<dbReference type="Proteomes" id="UP000824089">
    <property type="component" value="Unassembled WGS sequence"/>
</dbReference>
<dbReference type="SUPFAM" id="SSF52266">
    <property type="entry name" value="SGNH hydrolase"/>
    <property type="match status" value="1"/>
</dbReference>
<dbReference type="AlphaFoldDB" id="A0A9D1I7A7"/>
<dbReference type="EMBL" id="DVMM01000088">
    <property type="protein sequence ID" value="HIU29524.1"/>
    <property type="molecule type" value="Genomic_DNA"/>
</dbReference>
<evidence type="ECO:0000313" key="2">
    <source>
        <dbReference type="EMBL" id="HIU29524.1"/>
    </source>
</evidence>
<accession>A0A9D1I7A7</accession>
<dbReference type="InterPro" id="IPR013830">
    <property type="entry name" value="SGNH_hydro"/>
</dbReference>
<dbReference type="Gene3D" id="3.40.50.1110">
    <property type="entry name" value="SGNH hydrolase"/>
    <property type="match status" value="1"/>
</dbReference>
<protein>
    <submittedName>
        <fullName evidence="2">SGNH/GDSL hydrolase family protein</fullName>
    </submittedName>
</protein>
<dbReference type="Pfam" id="PF13472">
    <property type="entry name" value="Lipase_GDSL_2"/>
    <property type="match status" value="1"/>
</dbReference>
<feature type="domain" description="SGNH hydrolase-type esterase" evidence="1">
    <location>
        <begin position="186"/>
        <end position="357"/>
    </location>
</feature>
<reference evidence="2" key="1">
    <citation type="submission" date="2020-10" db="EMBL/GenBank/DDBJ databases">
        <authorList>
            <person name="Gilroy R."/>
        </authorList>
    </citation>
    <scope>NUCLEOTIDE SEQUENCE</scope>
    <source>
        <strain evidence="2">CHK195-4489</strain>
    </source>
</reference>
<dbReference type="GO" id="GO:0004622">
    <property type="term" value="F:phosphatidylcholine lysophospholipase activity"/>
    <property type="evidence" value="ECO:0007669"/>
    <property type="project" value="TreeGrafter"/>
</dbReference>
<proteinExistence type="predicted"/>
<keyword evidence="2" id="KW-0378">Hydrolase</keyword>
<dbReference type="InterPro" id="IPR036514">
    <property type="entry name" value="SGNH_hydro_sf"/>
</dbReference>
<name>A0A9D1I7A7_9CLOT</name>
<dbReference type="CDD" id="cd00229">
    <property type="entry name" value="SGNH_hydrolase"/>
    <property type="match status" value="1"/>
</dbReference>
<dbReference type="InterPro" id="IPR051532">
    <property type="entry name" value="Ester_Hydrolysis_Enzymes"/>
</dbReference>